<keyword evidence="1" id="KW-0677">Repeat</keyword>
<evidence type="ECO:0000256" key="2">
    <source>
        <dbReference type="ARBA" id="ARBA00023043"/>
    </source>
</evidence>
<comment type="caution">
    <text evidence="4">The sequence shown here is derived from an EMBL/GenBank/DDBJ whole genome shotgun (WGS) entry which is preliminary data.</text>
</comment>
<reference evidence="4 5" key="1">
    <citation type="submission" date="2018-08" db="EMBL/GenBank/DDBJ databases">
        <title>Meiothermus roseus NBRC 110900 genome sequencing project.</title>
        <authorList>
            <person name="Da Costa M.S."/>
            <person name="Albuquerque L."/>
            <person name="Raposo P."/>
            <person name="Froufe H.J.C."/>
            <person name="Barroso C.S."/>
            <person name="Egas C."/>
        </authorList>
    </citation>
    <scope>NUCLEOTIDE SEQUENCE [LARGE SCALE GENOMIC DNA]</scope>
    <source>
        <strain evidence="4 5">NBRC 110900</strain>
    </source>
</reference>
<name>A0A399EDG4_9DEIN</name>
<organism evidence="4 5">
    <name type="scientific">Calidithermus roseus</name>
    <dbReference type="NCBI Taxonomy" id="1644118"/>
    <lineage>
        <taxon>Bacteria</taxon>
        <taxon>Thermotogati</taxon>
        <taxon>Deinococcota</taxon>
        <taxon>Deinococci</taxon>
        <taxon>Thermales</taxon>
        <taxon>Thermaceae</taxon>
        <taxon>Calidithermus</taxon>
    </lineage>
</organism>
<feature type="repeat" description="ANK" evidence="3">
    <location>
        <begin position="42"/>
        <end position="74"/>
    </location>
</feature>
<evidence type="ECO:0000256" key="1">
    <source>
        <dbReference type="ARBA" id="ARBA00022737"/>
    </source>
</evidence>
<dbReference type="SUPFAM" id="SSF48403">
    <property type="entry name" value="Ankyrin repeat"/>
    <property type="match status" value="1"/>
</dbReference>
<evidence type="ECO:0000256" key="3">
    <source>
        <dbReference type="PROSITE-ProRule" id="PRU00023"/>
    </source>
</evidence>
<dbReference type="InterPro" id="IPR036770">
    <property type="entry name" value="Ankyrin_rpt-contain_sf"/>
</dbReference>
<gene>
    <name evidence="4" type="ORF">Mrose_03307</name>
</gene>
<evidence type="ECO:0000313" key="5">
    <source>
        <dbReference type="Proteomes" id="UP000265341"/>
    </source>
</evidence>
<dbReference type="RefSeq" id="WP_119280203.1">
    <property type="nucleotide sequence ID" value="NZ_QWLA01000097.1"/>
</dbReference>
<keyword evidence="5" id="KW-1185">Reference proteome</keyword>
<dbReference type="PANTHER" id="PTHR24173:SF74">
    <property type="entry name" value="ANKYRIN REPEAT DOMAIN-CONTAINING PROTEIN 16"/>
    <property type="match status" value="1"/>
</dbReference>
<evidence type="ECO:0000313" key="4">
    <source>
        <dbReference type="EMBL" id="RIH82677.1"/>
    </source>
</evidence>
<dbReference type="AlphaFoldDB" id="A0A399EDG4"/>
<dbReference type="Gene3D" id="1.25.40.20">
    <property type="entry name" value="Ankyrin repeat-containing domain"/>
    <property type="match status" value="1"/>
</dbReference>
<sequence length="188" mass="20741">MLSPELVREFVIAGHTDLEKVRQMLAEHPELLNQAHHWRPDDTETAIQGAAHVGNAAIAEYLLEQGAPLDICTAAMLGRLETVRAMLEADPRLAHSHGAHRIPLLPHAAHSGNVELARLLFKAGASEGSSMALVHAVQRGHYRLASWLLEFTQPDLQWKNFQGKTARDLAVERGDGELVALLEAHTRR</sequence>
<protein>
    <submittedName>
        <fullName evidence="4">Ankyrin repeats (3 copies)</fullName>
    </submittedName>
</protein>
<dbReference type="InterPro" id="IPR002110">
    <property type="entry name" value="Ankyrin_rpt"/>
</dbReference>
<dbReference type="EMBL" id="QWLA01000097">
    <property type="protein sequence ID" value="RIH82677.1"/>
    <property type="molecule type" value="Genomic_DNA"/>
</dbReference>
<dbReference type="OrthoDB" id="384737at2"/>
<proteinExistence type="predicted"/>
<dbReference type="Pfam" id="PF12796">
    <property type="entry name" value="Ank_2"/>
    <property type="match status" value="1"/>
</dbReference>
<keyword evidence="2 3" id="KW-0040">ANK repeat</keyword>
<accession>A0A399EDG4</accession>
<dbReference type="PANTHER" id="PTHR24173">
    <property type="entry name" value="ANKYRIN REPEAT CONTAINING"/>
    <property type="match status" value="1"/>
</dbReference>
<dbReference type="Proteomes" id="UP000265341">
    <property type="component" value="Unassembled WGS sequence"/>
</dbReference>
<dbReference type="PROSITE" id="PS50088">
    <property type="entry name" value="ANK_REPEAT"/>
    <property type="match status" value="1"/>
</dbReference>